<keyword evidence="2" id="KW-0645">Protease</keyword>
<dbReference type="PROSITE" id="PS00134">
    <property type="entry name" value="TRYPSIN_HIS"/>
    <property type="match status" value="1"/>
</dbReference>
<keyword evidence="3" id="KW-0732">Signal</keyword>
<evidence type="ECO:0000256" key="3">
    <source>
        <dbReference type="SAM" id="SignalP"/>
    </source>
</evidence>
<reference evidence="6" key="1">
    <citation type="submission" date="2025-08" db="UniProtKB">
        <authorList>
            <consortium name="RefSeq"/>
        </authorList>
    </citation>
    <scope>IDENTIFICATION</scope>
</reference>
<feature type="domain" description="Peptidase S1" evidence="4">
    <location>
        <begin position="30"/>
        <end position="270"/>
    </location>
</feature>
<dbReference type="SMART" id="SM00020">
    <property type="entry name" value="Tryp_SPc"/>
    <property type="match status" value="1"/>
</dbReference>
<dbReference type="OrthoDB" id="10002959at2759"/>
<dbReference type="GO" id="GO:0004252">
    <property type="term" value="F:serine-type endopeptidase activity"/>
    <property type="evidence" value="ECO:0007669"/>
    <property type="project" value="InterPro"/>
</dbReference>
<dbReference type="PANTHER" id="PTHR24253">
    <property type="entry name" value="TRANSMEMBRANE PROTEASE SERINE"/>
    <property type="match status" value="1"/>
</dbReference>
<dbReference type="Proteomes" id="UP000515159">
    <property type="component" value="Chromosome 5"/>
</dbReference>
<dbReference type="PROSITE" id="PS00135">
    <property type="entry name" value="TRYPSIN_SER"/>
    <property type="match status" value="1"/>
</dbReference>
<dbReference type="PROSITE" id="PS50240">
    <property type="entry name" value="TRYPSIN_DOM"/>
    <property type="match status" value="1"/>
</dbReference>
<dbReference type="FunFam" id="2.40.10.10:FF:000039">
    <property type="entry name" value="Brain-specific serine protease 4"/>
    <property type="match status" value="1"/>
</dbReference>
<dbReference type="InterPro" id="IPR009003">
    <property type="entry name" value="Peptidase_S1_PA"/>
</dbReference>
<dbReference type="Gene3D" id="2.40.10.10">
    <property type="entry name" value="Trypsin-like serine proteases"/>
    <property type="match status" value="2"/>
</dbReference>
<dbReference type="Pfam" id="PF00089">
    <property type="entry name" value="Trypsin"/>
    <property type="match status" value="1"/>
</dbReference>
<organism evidence="5 6">
    <name type="scientific">Geotrypetes seraphini</name>
    <name type="common">Gaboon caecilian</name>
    <name type="synonym">Caecilia seraphini</name>
    <dbReference type="NCBI Taxonomy" id="260995"/>
    <lineage>
        <taxon>Eukaryota</taxon>
        <taxon>Metazoa</taxon>
        <taxon>Chordata</taxon>
        <taxon>Craniata</taxon>
        <taxon>Vertebrata</taxon>
        <taxon>Euteleostomi</taxon>
        <taxon>Amphibia</taxon>
        <taxon>Gymnophiona</taxon>
        <taxon>Geotrypetes</taxon>
    </lineage>
</organism>
<accession>A0A6P8QVR4</accession>
<feature type="signal peptide" evidence="3">
    <location>
        <begin position="1"/>
        <end position="24"/>
    </location>
</feature>
<gene>
    <name evidence="6" type="primary">PRSS8</name>
</gene>
<evidence type="ECO:0000256" key="1">
    <source>
        <dbReference type="ARBA" id="ARBA00023157"/>
    </source>
</evidence>
<dbReference type="InterPro" id="IPR043504">
    <property type="entry name" value="Peptidase_S1_PA_chymotrypsin"/>
</dbReference>
<dbReference type="GeneID" id="117360314"/>
<keyword evidence="2" id="KW-0378">Hydrolase</keyword>
<feature type="chain" id="PRO_5027983407" evidence="3">
    <location>
        <begin position="25"/>
        <end position="325"/>
    </location>
</feature>
<protein>
    <submittedName>
        <fullName evidence="6">Prostasin</fullName>
    </submittedName>
</protein>
<dbReference type="PANTHER" id="PTHR24253:SF169">
    <property type="entry name" value="PROSTASIN"/>
    <property type="match status" value="1"/>
</dbReference>
<keyword evidence="2" id="KW-0720">Serine protease</keyword>
<keyword evidence="5" id="KW-1185">Reference proteome</keyword>
<dbReference type="AlphaFoldDB" id="A0A6P8QVR4"/>
<dbReference type="FunCoup" id="A0A6P8QVR4">
    <property type="interactions" value="152"/>
</dbReference>
<dbReference type="CDD" id="cd00190">
    <property type="entry name" value="Tryp_SPc"/>
    <property type="match status" value="1"/>
</dbReference>
<dbReference type="InterPro" id="IPR018114">
    <property type="entry name" value="TRYPSIN_HIS"/>
</dbReference>
<evidence type="ECO:0000256" key="2">
    <source>
        <dbReference type="RuleBase" id="RU363034"/>
    </source>
</evidence>
<dbReference type="GO" id="GO:0006508">
    <property type="term" value="P:proteolysis"/>
    <property type="evidence" value="ECO:0007669"/>
    <property type="project" value="UniProtKB-KW"/>
</dbReference>
<evidence type="ECO:0000313" key="6">
    <source>
        <dbReference type="RefSeq" id="XP_033799900.1"/>
    </source>
</evidence>
<dbReference type="CTD" id="5652"/>
<name>A0A6P8QVR4_GEOSA</name>
<dbReference type="PRINTS" id="PR00722">
    <property type="entry name" value="CHYMOTRYPSIN"/>
</dbReference>
<evidence type="ECO:0000313" key="5">
    <source>
        <dbReference type="Proteomes" id="UP000515159"/>
    </source>
</evidence>
<proteinExistence type="predicted"/>
<keyword evidence="1" id="KW-1015">Disulfide bond</keyword>
<dbReference type="InterPro" id="IPR001314">
    <property type="entry name" value="Peptidase_S1A"/>
</dbReference>
<dbReference type="InterPro" id="IPR033116">
    <property type="entry name" value="TRYPSIN_SER"/>
</dbReference>
<sequence length="325" mass="35460">MDFFLYCFTSILLLISQGIWGVYSQVNSRIVGGEDTQISLWAWQISVTYKNAPVCGGSLLGRQWVLTAAHCFPLDHLYSDYLIKMGASQFKYPDANMVMKQVVNVIINTSYMDIGSSGDVALVKLDSPVAYNDNIKPVVLPSSSSQFPAGMMCSVTGWGYIQQGEPLTSGTLQVAEVPIIGQRTCNCLYHVNPNDNGPHEIHQDMICAGYLDGRKDACQGDSGGPLSCQVQDTWYQVGMISWGDKCGAQNRPGVYTLTSVYASWIQENVPDVQIDNVIVPATFTPEPEDGCWTVDGTFHPNSGSDLVAMASLTLICLLAHLMGIF</sequence>
<dbReference type="KEGG" id="gsh:117360314"/>
<dbReference type="InterPro" id="IPR001254">
    <property type="entry name" value="Trypsin_dom"/>
</dbReference>
<dbReference type="RefSeq" id="XP_033799900.1">
    <property type="nucleotide sequence ID" value="XM_033944009.1"/>
</dbReference>
<evidence type="ECO:0000259" key="4">
    <source>
        <dbReference type="PROSITE" id="PS50240"/>
    </source>
</evidence>
<dbReference type="InParanoid" id="A0A6P8QVR4"/>
<dbReference type="SUPFAM" id="SSF50494">
    <property type="entry name" value="Trypsin-like serine proteases"/>
    <property type="match status" value="1"/>
</dbReference>